<evidence type="ECO:0000313" key="4">
    <source>
        <dbReference type="Proteomes" id="UP000652430"/>
    </source>
</evidence>
<evidence type="ECO:0000259" key="2">
    <source>
        <dbReference type="Pfam" id="PF18821"/>
    </source>
</evidence>
<organism evidence="3 4">
    <name type="scientific">Sphingomonas glacialis</name>
    <dbReference type="NCBI Taxonomy" id="658225"/>
    <lineage>
        <taxon>Bacteria</taxon>
        <taxon>Pseudomonadati</taxon>
        <taxon>Pseudomonadota</taxon>
        <taxon>Alphaproteobacteria</taxon>
        <taxon>Sphingomonadales</taxon>
        <taxon>Sphingomonadaceae</taxon>
        <taxon>Sphingomonas</taxon>
    </lineage>
</organism>
<name>A0ABQ3LTP2_9SPHN</name>
<keyword evidence="4" id="KW-1185">Reference proteome</keyword>
<feature type="region of interest" description="Disordered" evidence="1">
    <location>
        <begin position="128"/>
        <end position="169"/>
    </location>
</feature>
<gene>
    <name evidence="3" type="ORF">GCM10008023_39370</name>
</gene>
<dbReference type="Proteomes" id="UP000652430">
    <property type="component" value="Unassembled WGS sequence"/>
</dbReference>
<sequence>MSAENTATRGGRDPETTAEQPSNFQLPLDLASQYQVRVIERTDGSERRVGMFLPKDRDIPSIEIGGNGDRIVARNENPETIAALVKIAKHNGWEGIDVDGSPEFRKAVWAAGSREGLTVHGYEPEFGEQARMKELRRSDATRRDRGAPEAPTPVPEQVAPAPTPEQAVPKPAVEVGELIVAARPVDPDRVADPQDRATASNGAELSDSDRRLLLTLSAFTQDRKALTKNVRAGLDPMEREFQYERLDRNREALDGALERALESPTLVSSFSKSGYDPDDLRQMARDGAWDNEVADAVYLVRSAQNGHDVAKDGAGLTAADELVGTREDAQVAESTRAPEREPAFEPQIVREKREHDAAAERRHESEDLAELFLHGSAEQVSAEPRLANALAAQATMETHLNQAFDGDASRVTAATLESRQMISDVLRRGLDVSVREPTPVRQIEPLQRTPDLER</sequence>
<feature type="compositionally biased region" description="Basic and acidic residues" evidence="1">
    <location>
        <begin position="128"/>
        <end position="147"/>
    </location>
</feature>
<accession>A0ABQ3LTP2</accession>
<evidence type="ECO:0000313" key="3">
    <source>
        <dbReference type="EMBL" id="GHH25698.1"/>
    </source>
</evidence>
<reference evidence="4" key="1">
    <citation type="journal article" date="2019" name="Int. J. Syst. Evol. Microbiol.">
        <title>The Global Catalogue of Microorganisms (GCM) 10K type strain sequencing project: providing services to taxonomists for standard genome sequencing and annotation.</title>
        <authorList>
            <consortium name="The Broad Institute Genomics Platform"/>
            <consortium name="The Broad Institute Genome Sequencing Center for Infectious Disease"/>
            <person name="Wu L."/>
            <person name="Ma J."/>
        </authorList>
    </citation>
    <scope>NUCLEOTIDE SEQUENCE [LARGE SCALE GENOMIC DNA]</scope>
    <source>
        <strain evidence="4">CGMCC 1.8957</strain>
    </source>
</reference>
<protein>
    <recommendedName>
        <fullName evidence="2">Large polyvalent protein-associated domain-containing protein</fullName>
    </recommendedName>
</protein>
<feature type="compositionally biased region" description="Basic and acidic residues" evidence="1">
    <location>
        <begin position="336"/>
        <end position="365"/>
    </location>
</feature>
<comment type="caution">
    <text evidence="3">The sequence shown here is derived from an EMBL/GenBank/DDBJ whole genome shotgun (WGS) entry which is preliminary data.</text>
</comment>
<dbReference type="Pfam" id="PF18821">
    <property type="entry name" value="LPD7"/>
    <property type="match status" value="1"/>
</dbReference>
<feature type="region of interest" description="Disordered" evidence="1">
    <location>
        <begin position="1"/>
        <end position="26"/>
    </location>
</feature>
<dbReference type="EMBL" id="BNAQ01000010">
    <property type="protein sequence ID" value="GHH25698.1"/>
    <property type="molecule type" value="Genomic_DNA"/>
</dbReference>
<feature type="domain" description="Large polyvalent protein-associated" evidence="2">
    <location>
        <begin position="67"/>
        <end position="132"/>
    </location>
</feature>
<evidence type="ECO:0000256" key="1">
    <source>
        <dbReference type="SAM" id="MobiDB-lite"/>
    </source>
</evidence>
<dbReference type="InterPro" id="IPR040677">
    <property type="entry name" value="LPD7"/>
</dbReference>
<proteinExistence type="predicted"/>
<feature type="region of interest" description="Disordered" evidence="1">
    <location>
        <begin position="184"/>
        <end position="205"/>
    </location>
</feature>
<dbReference type="RefSeq" id="WP_189677698.1">
    <property type="nucleotide sequence ID" value="NZ_BNAQ01000010.1"/>
</dbReference>
<feature type="compositionally biased region" description="Basic and acidic residues" evidence="1">
    <location>
        <begin position="185"/>
        <end position="195"/>
    </location>
</feature>
<feature type="region of interest" description="Disordered" evidence="1">
    <location>
        <begin position="326"/>
        <end position="365"/>
    </location>
</feature>
<feature type="region of interest" description="Disordered" evidence="1">
    <location>
        <begin position="435"/>
        <end position="454"/>
    </location>
</feature>